<evidence type="ECO:0000313" key="2">
    <source>
        <dbReference type="EMBL" id="MCR6095191.1"/>
    </source>
</evidence>
<protein>
    <submittedName>
        <fullName evidence="2">Uncharacterized protein</fullName>
    </submittedName>
</protein>
<keyword evidence="3" id="KW-1185">Reference proteome</keyword>
<dbReference type="EMBL" id="JABXYM010000001">
    <property type="protein sequence ID" value="MCR6095191.1"/>
    <property type="molecule type" value="Genomic_DNA"/>
</dbReference>
<comment type="caution">
    <text evidence="2">The sequence shown here is derived from an EMBL/GenBank/DDBJ whole genome shotgun (WGS) entry which is preliminary data.</text>
</comment>
<keyword evidence="1" id="KW-0472">Membrane</keyword>
<keyword evidence="1" id="KW-1133">Transmembrane helix</keyword>
<proteinExistence type="predicted"/>
<evidence type="ECO:0000256" key="1">
    <source>
        <dbReference type="SAM" id="Phobius"/>
    </source>
</evidence>
<gene>
    <name evidence="2" type="ORF">HXA33_01335</name>
</gene>
<name>A0A9Q4FX74_SALAG</name>
<sequence>MDIIVFGCVILGSLLAVNAFGYFGFLRGKQGVSKTFWIWLSLIETAVILIISYFFRVI</sequence>
<dbReference type="RefSeq" id="WP_257819875.1">
    <property type="nucleotide sequence ID" value="NZ_JABXYM010000001.1"/>
</dbReference>
<accession>A0A9Q4FX74</accession>
<dbReference type="AlphaFoldDB" id="A0A9Q4FX74"/>
<evidence type="ECO:0000313" key="3">
    <source>
        <dbReference type="Proteomes" id="UP001057753"/>
    </source>
</evidence>
<dbReference type="Proteomes" id="UP001057753">
    <property type="component" value="Unassembled WGS sequence"/>
</dbReference>
<feature type="transmembrane region" description="Helical" evidence="1">
    <location>
        <begin position="35"/>
        <end position="55"/>
    </location>
</feature>
<keyword evidence="1" id="KW-0812">Transmembrane</keyword>
<organism evidence="2 3">
    <name type="scientific">Salipaludibacillus agaradhaerens</name>
    <name type="common">Bacillus agaradhaerens</name>
    <dbReference type="NCBI Taxonomy" id="76935"/>
    <lineage>
        <taxon>Bacteria</taxon>
        <taxon>Bacillati</taxon>
        <taxon>Bacillota</taxon>
        <taxon>Bacilli</taxon>
        <taxon>Bacillales</taxon>
        <taxon>Bacillaceae</taxon>
    </lineage>
</organism>
<reference evidence="2" key="1">
    <citation type="submission" date="2020-06" db="EMBL/GenBank/DDBJ databases">
        <title>Insight into the genomes of haloalkaliphilic bacilli from Kenyan soda lakes.</title>
        <authorList>
            <person name="Mwirichia R."/>
            <person name="Villamizar G.C."/>
            <person name="Poehlein A."/>
            <person name="Mugweru J."/>
            <person name="Kipnyargis A."/>
            <person name="Kiplimo D."/>
            <person name="Orwa P."/>
            <person name="Daniel R."/>
        </authorList>
    </citation>
    <scope>NUCLEOTIDE SEQUENCE</scope>
    <source>
        <strain evidence="2">B1096_S55</strain>
    </source>
</reference>